<keyword evidence="3" id="KW-1185">Reference proteome</keyword>
<gene>
    <name evidence="2" type="ORF">W911_16825</name>
</gene>
<dbReference type="KEGG" id="hni:W911_16825"/>
<dbReference type="EMBL" id="CP006912">
    <property type="protein sequence ID" value="AHB50437.1"/>
    <property type="molecule type" value="Genomic_DNA"/>
</dbReference>
<dbReference type="HOGENOM" id="CLU_2935307_0_0_5"/>
<name>V5SIW6_9HYPH</name>
<feature type="region of interest" description="Disordered" evidence="1">
    <location>
        <begin position="1"/>
        <end position="23"/>
    </location>
</feature>
<protein>
    <submittedName>
        <fullName evidence="2">Uncharacterized protein</fullName>
    </submittedName>
</protein>
<feature type="compositionally biased region" description="Basic and acidic residues" evidence="1">
    <location>
        <begin position="1"/>
        <end position="12"/>
    </location>
</feature>
<proteinExistence type="predicted"/>
<dbReference type="Proteomes" id="UP000018542">
    <property type="component" value="Chromosome"/>
</dbReference>
<evidence type="ECO:0000313" key="3">
    <source>
        <dbReference type="Proteomes" id="UP000018542"/>
    </source>
</evidence>
<evidence type="ECO:0000313" key="2">
    <source>
        <dbReference type="EMBL" id="AHB50437.1"/>
    </source>
</evidence>
<reference evidence="2 3" key="1">
    <citation type="journal article" date="2014" name="Genome Announc.">
        <title>Complete Genome Sequence of Hyphomicrobium nitrativorans Strain NL23, a Denitrifying Bacterium Isolated from Biofilm of a Methanol-Fed Denitrification System Treating Seawater at the Montreal Biodome.</title>
        <authorList>
            <person name="Martineau C."/>
            <person name="Villeneuve C."/>
            <person name="Mauffrey F."/>
            <person name="Villemur R."/>
        </authorList>
    </citation>
    <scope>NUCLEOTIDE SEQUENCE [LARGE SCALE GENOMIC DNA]</scope>
    <source>
        <strain evidence="2">NL23</strain>
    </source>
</reference>
<organism evidence="2 3">
    <name type="scientific">Hyphomicrobium nitrativorans NL23</name>
    <dbReference type="NCBI Taxonomy" id="1029756"/>
    <lineage>
        <taxon>Bacteria</taxon>
        <taxon>Pseudomonadati</taxon>
        <taxon>Pseudomonadota</taxon>
        <taxon>Alphaproteobacteria</taxon>
        <taxon>Hyphomicrobiales</taxon>
        <taxon>Hyphomicrobiaceae</taxon>
        <taxon>Hyphomicrobium</taxon>
    </lineage>
</organism>
<dbReference type="PATRIC" id="fig|1029756.8.peg.3504"/>
<dbReference type="AlphaFoldDB" id="V5SIW6"/>
<sequence>MPDPRTGRREVHPAFIPNKEQADQRKDLFHAGGVAVSKMGLPPNGLEWTAENIAEKYDWK</sequence>
<evidence type="ECO:0000256" key="1">
    <source>
        <dbReference type="SAM" id="MobiDB-lite"/>
    </source>
</evidence>
<accession>V5SIW6</accession>